<dbReference type="Gene3D" id="3.10.450.40">
    <property type="match status" value="3"/>
</dbReference>
<name>A0ABR6CLP8_9BACI</name>
<dbReference type="RefSeq" id="WP_182501942.1">
    <property type="nucleotide sequence ID" value="NZ_JACJHX010000003.1"/>
</dbReference>
<dbReference type="InterPro" id="IPR025711">
    <property type="entry name" value="PepSY"/>
</dbReference>
<organism evidence="2 3">
    <name type="scientific">Peribacillus huizhouensis</name>
    <dbReference type="NCBI Taxonomy" id="1501239"/>
    <lineage>
        <taxon>Bacteria</taxon>
        <taxon>Bacillati</taxon>
        <taxon>Bacillota</taxon>
        <taxon>Bacilli</taxon>
        <taxon>Bacillales</taxon>
        <taxon>Bacillaceae</taxon>
        <taxon>Peribacillus</taxon>
    </lineage>
</organism>
<dbReference type="Proteomes" id="UP000626697">
    <property type="component" value="Unassembled WGS sequence"/>
</dbReference>
<feature type="domain" description="PepSY" evidence="1">
    <location>
        <begin position="196"/>
        <end position="254"/>
    </location>
</feature>
<feature type="domain" description="PepSY" evidence="1">
    <location>
        <begin position="123"/>
        <end position="181"/>
    </location>
</feature>
<gene>
    <name evidence="2" type="ORF">HNP81_001251</name>
</gene>
<reference evidence="2 3" key="1">
    <citation type="submission" date="2020-08" db="EMBL/GenBank/DDBJ databases">
        <title>Genomic Encyclopedia of Type Strains, Phase IV (KMG-IV): sequencing the most valuable type-strain genomes for metagenomic binning, comparative biology and taxonomic classification.</title>
        <authorList>
            <person name="Goeker M."/>
        </authorList>
    </citation>
    <scope>NUCLEOTIDE SEQUENCE [LARGE SCALE GENOMIC DNA]</scope>
    <source>
        <strain evidence="2 3">DSM 105481</strain>
    </source>
</reference>
<evidence type="ECO:0000313" key="3">
    <source>
        <dbReference type="Proteomes" id="UP000626697"/>
    </source>
</evidence>
<keyword evidence="3" id="KW-1185">Reference proteome</keyword>
<sequence length="257" mass="27808">MKLAATVLTGVLVVGGLGVGAYAMAANQPSTKTMNIVSKTISKDKAKEIALGVSKGGQVTEIHLDQDHGRKEYEVEILNQDTEYDVDIDATTGKVLEVEKDDRDNADIDEEGIRTLQNESPTISEESAKETALQSVKGTVTKTELGNDHNRLVYEFELMTDSGNKAEVKVDATTGKVIKVEIDGDIGALQNVSSSISVEDAKKTALQRVKGTVTKTELDGDDQRIVYEFTIITDNGREVEVKVDATSGQVLKVEFDD</sequence>
<evidence type="ECO:0000313" key="2">
    <source>
        <dbReference type="EMBL" id="MBA9025966.1"/>
    </source>
</evidence>
<comment type="caution">
    <text evidence="2">The sequence shown here is derived from an EMBL/GenBank/DDBJ whole genome shotgun (WGS) entry which is preliminary data.</text>
</comment>
<feature type="domain" description="PepSY" evidence="1">
    <location>
        <begin position="41"/>
        <end position="99"/>
    </location>
</feature>
<dbReference type="Pfam" id="PF03413">
    <property type="entry name" value="PepSY"/>
    <property type="match status" value="3"/>
</dbReference>
<proteinExistence type="predicted"/>
<protein>
    <submittedName>
        <fullName evidence="2">Membrane protein YkoI</fullName>
    </submittedName>
</protein>
<accession>A0ABR6CLP8</accession>
<dbReference type="EMBL" id="JACJHX010000003">
    <property type="protein sequence ID" value="MBA9025966.1"/>
    <property type="molecule type" value="Genomic_DNA"/>
</dbReference>
<evidence type="ECO:0000259" key="1">
    <source>
        <dbReference type="Pfam" id="PF03413"/>
    </source>
</evidence>